<dbReference type="PRINTS" id="PR00853">
    <property type="entry name" value="XPGRADSUPER"/>
</dbReference>
<dbReference type="Pfam" id="PF00867">
    <property type="entry name" value="XPG_I"/>
    <property type="match status" value="1"/>
</dbReference>
<evidence type="ECO:0000256" key="1">
    <source>
        <dbReference type="SAM" id="Coils"/>
    </source>
</evidence>
<dbReference type="PANTHER" id="PTHR11081">
    <property type="entry name" value="FLAP ENDONUCLEASE FAMILY MEMBER"/>
    <property type="match status" value="1"/>
</dbReference>
<evidence type="ECO:0000259" key="3">
    <source>
        <dbReference type="SMART" id="SM00485"/>
    </source>
</evidence>
<sequence>MGVKHLNNYFLSNCSKKSIQKMNMEQCRNKTIVVDTSIYLYKFLADGAYMEQLYLFLATFTHYQIRPIFIFDGKSPPEKMALIRKRYNAKKEAESKYDDIQNKLTAFDKNGAEYLKACEELENLRKKMVRIRNEHIVQAKTLIKAFGLTYYDAPGESDQLCAYMVKMNKAWACLSEDMDMFLLNCPRVLRGISLMNQTWVLYDTSAILQDLHMSLHSLIDIVILSGTSDYTVGDIQTEKISLVNLLNIYKQEYYPVSNSYKINGFYEWYCEKYGEIVPTEKMDLLRAMFHIREDLFEPIAIDSVGTVAMKMADIQTIMKDHGFVFVRCCA</sequence>
<dbReference type="SMART" id="SM00485">
    <property type="entry name" value="XPGN"/>
    <property type="match status" value="1"/>
</dbReference>
<dbReference type="InterPro" id="IPR006084">
    <property type="entry name" value="XPG/Rad2"/>
</dbReference>
<dbReference type="EMBL" id="MN740046">
    <property type="protein sequence ID" value="QHT85806.1"/>
    <property type="molecule type" value="Genomic_DNA"/>
</dbReference>
<evidence type="ECO:0000259" key="2">
    <source>
        <dbReference type="SMART" id="SM00484"/>
    </source>
</evidence>
<dbReference type="GO" id="GO:0004518">
    <property type="term" value="F:nuclease activity"/>
    <property type="evidence" value="ECO:0007669"/>
    <property type="project" value="InterPro"/>
</dbReference>
<name>A0A6C0I074_9ZZZZ</name>
<reference evidence="4" key="1">
    <citation type="journal article" date="2020" name="Nature">
        <title>Giant virus diversity and host interactions through global metagenomics.</title>
        <authorList>
            <person name="Schulz F."/>
            <person name="Roux S."/>
            <person name="Paez-Espino D."/>
            <person name="Jungbluth S."/>
            <person name="Walsh D.A."/>
            <person name="Denef V.J."/>
            <person name="McMahon K.D."/>
            <person name="Konstantinidis K.T."/>
            <person name="Eloe-Fadrosh E.A."/>
            <person name="Kyrpides N.C."/>
            <person name="Woyke T."/>
        </authorList>
    </citation>
    <scope>NUCLEOTIDE SEQUENCE</scope>
    <source>
        <strain evidence="4">GVMAG-M-3300023184-182</strain>
    </source>
</reference>
<protein>
    <recommendedName>
        <fullName evidence="5">XPG N-terminal domain-containing protein</fullName>
    </recommendedName>
</protein>
<dbReference type="SMART" id="SM00484">
    <property type="entry name" value="XPGI"/>
    <property type="match status" value="1"/>
</dbReference>
<accession>A0A6C0I074</accession>
<evidence type="ECO:0000313" key="4">
    <source>
        <dbReference type="EMBL" id="QHT85806.1"/>
    </source>
</evidence>
<feature type="domain" description="XPG N-terminal" evidence="3">
    <location>
        <begin position="1"/>
        <end position="93"/>
    </location>
</feature>
<feature type="domain" description="XPG-I" evidence="2">
    <location>
        <begin position="144"/>
        <end position="213"/>
    </location>
</feature>
<evidence type="ECO:0008006" key="5">
    <source>
        <dbReference type="Google" id="ProtNLM"/>
    </source>
</evidence>
<dbReference type="Gene3D" id="3.40.50.1010">
    <property type="entry name" value="5'-nuclease"/>
    <property type="match status" value="1"/>
</dbReference>
<dbReference type="InterPro" id="IPR006086">
    <property type="entry name" value="XPG-I_dom"/>
</dbReference>
<dbReference type="Pfam" id="PF00752">
    <property type="entry name" value="XPG_N"/>
    <property type="match status" value="1"/>
</dbReference>
<dbReference type="AlphaFoldDB" id="A0A6C0I074"/>
<keyword evidence="1" id="KW-0175">Coiled coil</keyword>
<dbReference type="InterPro" id="IPR029060">
    <property type="entry name" value="PIN-like_dom_sf"/>
</dbReference>
<feature type="coiled-coil region" evidence="1">
    <location>
        <begin position="90"/>
        <end position="134"/>
    </location>
</feature>
<proteinExistence type="predicted"/>
<dbReference type="InterPro" id="IPR006085">
    <property type="entry name" value="XPG_DNA_repair_N"/>
</dbReference>
<organism evidence="4">
    <name type="scientific">viral metagenome</name>
    <dbReference type="NCBI Taxonomy" id="1070528"/>
    <lineage>
        <taxon>unclassified sequences</taxon>
        <taxon>metagenomes</taxon>
        <taxon>organismal metagenomes</taxon>
    </lineage>
</organism>
<dbReference type="SUPFAM" id="SSF88723">
    <property type="entry name" value="PIN domain-like"/>
    <property type="match status" value="1"/>
</dbReference>